<evidence type="ECO:0000313" key="2">
    <source>
        <dbReference type="EMBL" id="APG91554.1"/>
    </source>
</evidence>
<dbReference type="KEGG" id="same:SAMCFNEI73_Ch2271"/>
<name>A0A1L3LNA6_9HYPH</name>
<dbReference type="InterPro" id="IPR056909">
    <property type="entry name" value="SU10_portal"/>
</dbReference>
<dbReference type="EMBL" id="CP013107">
    <property type="protein sequence ID" value="APG91554.1"/>
    <property type="molecule type" value="Genomic_DNA"/>
</dbReference>
<evidence type="ECO:0000313" key="3">
    <source>
        <dbReference type="Proteomes" id="UP000182306"/>
    </source>
</evidence>
<proteinExistence type="predicted"/>
<dbReference type="Pfam" id="PF23899">
    <property type="entry name" value="SU10_portal"/>
    <property type="match status" value="1"/>
</dbReference>
<dbReference type="RefSeq" id="WP_064251913.1">
    <property type="nucleotide sequence ID" value="NZ_CP013107.1"/>
</dbReference>
<dbReference type="OrthoDB" id="5464900at2"/>
<dbReference type="AlphaFoldDB" id="A0A1L3LNA6"/>
<sequence length="684" mass="76358">MAAMTDERLCALVSELVKDCENYRDELAIDRIKAMEYYDGTMKDVPADANRSKVVSRDVRAAIKKVLPSLIRTILGNDKVVEYAPVNEDDEAAAEQATDYINYVVFPESNGYDAVQDAAHDALKLRNGVIRWWYEKETTVQVSTHTGLDEAALIQLVGDDAVEVLEQSQTLEQIETLQGVVEQPLYTVKIKRQIERGMPRLAAVPLEEFLIHPDAISIEDSPITGIATRMRRTDLIAMGHDRDLIESLPASTGDGGRDLEEFTRRRQAFEAKDAVPKALEEVDYYELYVKVDADDDGVAELRRIVLAGGTGEGNLISNDEWDEVPFADLIVERRPHQREGSSVTDDLAEIQRVKTVLMRQTLDNLYWQNNQQPIVQEGAIANPESVLNPKFGQPIRVSQGIDARAAVGYTMVPFVAKESFAMLSYLDQEATDRTGISDASSGLAPDALTNMTARATALIEQAGIGQTELMVRTFAHGLRRVFKGLLRLVIKHQDRPRMVRLRGQWVSFDPRHWNAGMDATVNTGLGAGTRERDMMMVQMVQQLQEKLLMTLGPDNPYVSPDNLYNGIAKSVEAAGLKSPDLYFSKPSPEEIQRRMQASANQPNPEMQKLEMRQQADAEKARLSAENNSRKLEIERELKLAELRQNGALKRYQIDAELNLKRQQSLAEAVSGEPVTSVHIGGRTG</sequence>
<protein>
    <submittedName>
        <fullName evidence="2">Phage portal protein</fullName>
    </submittedName>
</protein>
<reference evidence="2 3" key="1">
    <citation type="submission" date="2015-10" db="EMBL/GenBank/DDBJ databases">
        <title>Genomic differences between typical nodule nitrogen-fixing rhizobial strains and those coming from bean seeds.</title>
        <authorList>
            <person name="Peralta H."/>
            <person name="Aguilar-Vera A."/>
            <person name="Diaz R."/>
            <person name="Mora Y."/>
            <person name="Martinez-Batallar G."/>
            <person name="Salazar E."/>
            <person name="Vargas-Lagunas C."/>
            <person name="Encarnacion S."/>
            <person name="Girard L."/>
            <person name="Mora J."/>
        </authorList>
    </citation>
    <scope>NUCLEOTIDE SEQUENCE [LARGE SCALE GENOMIC DNA]</scope>
    <source>
        <strain evidence="2 3">CFNEI 73</strain>
    </source>
</reference>
<keyword evidence="3" id="KW-1185">Reference proteome</keyword>
<accession>A0A1L3LNA6</accession>
<organism evidence="2 3">
    <name type="scientific">Sinorhizobium americanum</name>
    <dbReference type="NCBI Taxonomy" id="194963"/>
    <lineage>
        <taxon>Bacteria</taxon>
        <taxon>Pseudomonadati</taxon>
        <taxon>Pseudomonadota</taxon>
        <taxon>Alphaproteobacteria</taxon>
        <taxon>Hyphomicrobiales</taxon>
        <taxon>Rhizobiaceae</taxon>
        <taxon>Sinorhizobium/Ensifer group</taxon>
        <taxon>Sinorhizobium</taxon>
    </lineage>
</organism>
<gene>
    <name evidence="2" type="ORF">SAMCFNEI73_Ch2271</name>
</gene>
<feature type="compositionally biased region" description="Basic and acidic residues" evidence="1">
    <location>
        <begin position="607"/>
        <end position="626"/>
    </location>
</feature>
<evidence type="ECO:0000256" key="1">
    <source>
        <dbReference type="SAM" id="MobiDB-lite"/>
    </source>
</evidence>
<dbReference type="STRING" id="194963.SAMCFNEI73_Ch2271"/>
<feature type="region of interest" description="Disordered" evidence="1">
    <location>
        <begin position="590"/>
        <end position="626"/>
    </location>
</feature>
<dbReference type="Proteomes" id="UP000182306">
    <property type="component" value="Chromosome"/>
</dbReference>
<feature type="region of interest" description="Disordered" evidence="1">
    <location>
        <begin position="665"/>
        <end position="684"/>
    </location>
</feature>
<feature type="compositionally biased region" description="Polar residues" evidence="1">
    <location>
        <begin position="595"/>
        <end position="604"/>
    </location>
</feature>